<dbReference type="RefSeq" id="XP_033584736.1">
    <property type="nucleotide sequence ID" value="XM_033718689.1"/>
</dbReference>
<evidence type="ECO:0000313" key="2">
    <source>
        <dbReference type="Proteomes" id="UP000504636"/>
    </source>
</evidence>
<evidence type="ECO:0000313" key="3">
    <source>
        <dbReference type="RefSeq" id="XP_033584736.1"/>
    </source>
</evidence>
<reference evidence="3" key="3">
    <citation type="submission" date="2025-04" db="UniProtKB">
        <authorList>
            <consortium name="RefSeq"/>
        </authorList>
    </citation>
    <scope>IDENTIFICATION</scope>
    <source>
        <strain evidence="3">CBS 304.34</strain>
    </source>
</reference>
<dbReference type="AlphaFoldDB" id="A0A6A6Z9G5"/>
<reference evidence="1 3" key="1">
    <citation type="journal article" date="2020" name="Stud. Mycol.">
        <title>101 Dothideomycetes genomes: a test case for predicting lifestyles and emergence of pathogens.</title>
        <authorList>
            <person name="Haridas S."/>
            <person name="Albert R."/>
            <person name="Binder M."/>
            <person name="Bloem J."/>
            <person name="Labutti K."/>
            <person name="Salamov A."/>
            <person name="Andreopoulos B."/>
            <person name="Baker S."/>
            <person name="Barry K."/>
            <person name="Bills G."/>
            <person name="Bluhm B."/>
            <person name="Cannon C."/>
            <person name="Castanera R."/>
            <person name="Culley D."/>
            <person name="Daum C."/>
            <person name="Ezra D."/>
            <person name="Gonzalez J."/>
            <person name="Henrissat B."/>
            <person name="Kuo A."/>
            <person name="Liang C."/>
            <person name="Lipzen A."/>
            <person name="Lutzoni F."/>
            <person name="Magnuson J."/>
            <person name="Mondo S."/>
            <person name="Nolan M."/>
            <person name="Ohm R."/>
            <person name="Pangilinan J."/>
            <person name="Park H.-J."/>
            <person name="Ramirez L."/>
            <person name="Alfaro M."/>
            <person name="Sun H."/>
            <person name="Tritt A."/>
            <person name="Yoshinaga Y."/>
            <person name="Zwiers L.-H."/>
            <person name="Turgeon B."/>
            <person name="Goodwin S."/>
            <person name="Spatafora J."/>
            <person name="Crous P."/>
            <person name="Grigoriev I."/>
        </authorList>
    </citation>
    <scope>NUCLEOTIDE SEQUENCE</scope>
    <source>
        <strain evidence="1 3">CBS 304.34</strain>
    </source>
</reference>
<dbReference type="Proteomes" id="UP000504636">
    <property type="component" value="Unplaced"/>
</dbReference>
<dbReference type="EMBL" id="MU003692">
    <property type="protein sequence ID" value="KAF2817772.1"/>
    <property type="molecule type" value="Genomic_DNA"/>
</dbReference>
<dbReference type="InterPro" id="IPR045702">
    <property type="entry name" value="DUF6060"/>
</dbReference>
<keyword evidence="2" id="KW-1185">Reference proteome</keyword>
<gene>
    <name evidence="1 3" type="ORF">BDZ99DRAFT_457488</name>
</gene>
<proteinExistence type="predicted"/>
<name>A0A6A6Z9G5_9PEZI</name>
<protein>
    <submittedName>
        <fullName evidence="1 3">Uncharacterized protein</fullName>
    </submittedName>
</protein>
<dbReference type="GeneID" id="54459582"/>
<accession>A0A6A6Z9G5</accession>
<organism evidence="1">
    <name type="scientific">Mytilinidion resinicola</name>
    <dbReference type="NCBI Taxonomy" id="574789"/>
    <lineage>
        <taxon>Eukaryota</taxon>
        <taxon>Fungi</taxon>
        <taxon>Dikarya</taxon>
        <taxon>Ascomycota</taxon>
        <taxon>Pezizomycotina</taxon>
        <taxon>Dothideomycetes</taxon>
        <taxon>Pleosporomycetidae</taxon>
        <taxon>Mytilinidiales</taxon>
        <taxon>Mytilinidiaceae</taxon>
        <taxon>Mytilinidion</taxon>
    </lineage>
</organism>
<dbReference type="OrthoDB" id="3507521at2759"/>
<reference evidence="3" key="2">
    <citation type="submission" date="2020-04" db="EMBL/GenBank/DDBJ databases">
        <authorList>
            <consortium name="NCBI Genome Project"/>
        </authorList>
    </citation>
    <scope>NUCLEOTIDE SEQUENCE</scope>
    <source>
        <strain evidence="3">CBS 304.34</strain>
    </source>
</reference>
<dbReference type="Pfam" id="PF19535">
    <property type="entry name" value="DUF6060"/>
    <property type="match status" value="1"/>
</dbReference>
<sequence>MPLMRCVSGSMNSCTGSLNNGTGDEMCTPVSHNLTLDDKEIPFFDGVYALVNISKEDVGKFKDPFATEITNDKGDEAFVRVDQWMLVALCSMATVAVMML</sequence>
<evidence type="ECO:0000313" key="1">
    <source>
        <dbReference type="EMBL" id="KAF2817772.1"/>
    </source>
</evidence>